<dbReference type="Gene3D" id="1.10.10.10">
    <property type="entry name" value="Winged helix-like DNA-binding domain superfamily/Winged helix DNA-binding domain"/>
    <property type="match status" value="1"/>
</dbReference>
<evidence type="ECO:0000313" key="6">
    <source>
        <dbReference type="EMBL" id="CAG9710104.1"/>
    </source>
</evidence>
<reference evidence="7 8" key="1">
    <citation type="submission" date="2018-06" db="EMBL/GenBank/DDBJ databases">
        <authorList>
            <consortium name="IHU Genomes"/>
        </authorList>
    </citation>
    <scope>NUCLEOTIDE SEQUENCE [LARGE SCALE GENOMIC DNA]</scope>
    <source>
        <strain evidence="7 8">NEC25</strain>
    </source>
</reference>
<dbReference type="Pfam" id="PF03466">
    <property type="entry name" value="LysR_substrate"/>
    <property type="match status" value="1"/>
</dbReference>
<proteinExistence type="inferred from homology"/>
<evidence type="ECO:0000256" key="4">
    <source>
        <dbReference type="ARBA" id="ARBA00023163"/>
    </source>
</evidence>
<dbReference type="EMBL" id="UWJD01000001">
    <property type="protein sequence ID" value="VCT83479.1"/>
    <property type="molecule type" value="Genomic_DNA"/>
</dbReference>
<dbReference type="Proteomes" id="UP000431451">
    <property type="component" value="Unassembled WGS sequence"/>
</dbReference>
<evidence type="ECO:0000256" key="1">
    <source>
        <dbReference type="ARBA" id="ARBA00009437"/>
    </source>
</evidence>
<evidence type="ECO:0000256" key="3">
    <source>
        <dbReference type="ARBA" id="ARBA00023125"/>
    </source>
</evidence>
<dbReference type="GO" id="GO:0003700">
    <property type="term" value="F:DNA-binding transcription factor activity"/>
    <property type="evidence" value="ECO:0007669"/>
    <property type="project" value="InterPro"/>
</dbReference>
<feature type="domain" description="HTH lysR-type" evidence="5">
    <location>
        <begin position="1"/>
        <end position="23"/>
    </location>
</feature>
<evidence type="ECO:0000313" key="7">
    <source>
        <dbReference type="EMBL" id="VCT83479.1"/>
    </source>
</evidence>
<keyword evidence="3" id="KW-0238">DNA-binding</keyword>
<dbReference type="SUPFAM" id="SSF46785">
    <property type="entry name" value="Winged helix' DNA-binding domain"/>
    <property type="match status" value="1"/>
</dbReference>
<dbReference type="AlphaFoldDB" id="A0A650LRP0"/>
<organism evidence="7 8">
    <name type="scientific">Clostridium neonatale</name>
    <dbReference type="NCBI Taxonomy" id="137838"/>
    <lineage>
        <taxon>Bacteria</taxon>
        <taxon>Bacillati</taxon>
        <taxon>Bacillota</taxon>
        <taxon>Clostridia</taxon>
        <taxon>Eubacteriales</taxon>
        <taxon>Clostridiaceae</taxon>
        <taxon>Clostridium</taxon>
    </lineage>
</organism>
<dbReference type="PROSITE" id="PS50931">
    <property type="entry name" value="HTH_LYSR"/>
    <property type="match status" value="1"/>
</dbReference>
<accession>A0A650LRP0</accession>
<dbReference type="InterPro" id="IPR036390">
    <property type="entry name" value="WH_DNA-bd_sf"/>
</dbReference>
<comment type="similarity">
    <text evidence="1">Belongs to the LysR transcriptional regulatory family.</text>
</comment>
<dbReference type="SUPFAM" id="SSF53850">
    <property type="entry name" value="Periplasmic binding protein-like II"/>
    <property type="match status" value="1"/>
</dbReference>
<name>A0A650LRP0_9CLOT</name>
<protein>
    <submittedName>
        <fullName evidence="7">HTH-type transcriptional regulator YofA</fullName>
    </submittedName>
    <submittedName>
        <fullName evidence="6">Transcriptional regulator, LysR-type</fullName>
    </submittedName>
</protein>
<dbReference type="CDD" id="cd05466">
    <property type="entry name" value="PBP2_LTTR_substrate"/>
    <property type="match status" value="1"/>
</dbReference>
<sequence>MQLLEQELGVKLIERTGRKIKLTNSGETFLKYANEIIDLVNEGKEVIRNESIPKGTLKIGVVESLCTIRLPKILEVYHERYPHVNIELKVGICSELRKMLKKNIVDIIFILDRKIDDEQFISGMDKYEHMVILCSPSNKLMKKSKVTLEDIQNEFLILTEKGCSYRKDFEEIFQKKSINTNLVLESGSIEAIKRFVKSNIGITLLPKMTVEEELKNKELVELTVEGCEFKMYTQVLYNKKKYITSGMNAFLGMIE</sequence>
<dbReference type="Proteomes" id="UP000789738">
    <property type="component" value="Unassembled WGS sequence"/>
</dbReference>
<evidence type="ECO:0000259" key="5">
    <source>
        <dbReference type="PROSITE" id="PS50931"/>
    </source>
</evidence>
<keyword evidence="4" id="KW-0804">Transcription</keyword>
<reference evidence="6" key="2">
    <citation type="submission" date="2021-10" db="EMBL/GenBank/DDBJ databases">
        <authorList>
            <person name="Mesa V."/>
        </authorList>
    </citation>
    <scope>NUCLEOTIDE SEQUENCE</scope>
    <source>
        <strain evidence="6">CC3_PB</strain>
    </source>
</reference>
<dbReference type="Gene3D" id="3.40.190.290">
    <property type="match status" value="1"/>
</dbReference>
<gene>
    <name evidence="7" type="primary">yofA_1</name>
    <name evidence="6" type="ORF">CNEO_44589</name>
    <name evidence="7" type="ORF">CNEONATNEC25_01075</name>
</gene>
<evidence type="ECO:0000256" key="2">
    <source>
        <dbReference type="ARBA" id="ARBA00023015"/>
    </source>
</evidence>
<dbReference type="EMBL" id="CAKJVE010000004">
    <property type="protein sequence ID" value="CAG9710104.1"/>
    <property type="molecule type" value="Genomic_DNA"/>
</dbReference>
<dbReference type="InterPro" id="IPR036388">
    <property type="entry name" value="WH-like_DNA-bd_sf"/>
</dbReference>
<dbReference type="PANTHER" id="PTHR30126:SF100">
    <property type="entry name" value="LYSR-FAMILY TRANSCRIPTIONAL REGULATOR"/>
    <property type="match status" value="1"/>
</dbReference>
<evidence type="ECO:0000313" key="8">
    <source>
        <dbReference type="Proteomes" id="UP000431451"/>
    </source>
</evidence>
<dbReference type="InterPro" id="IPR005119">
    <property type="entry name" value="LysR_subst-bd"/>
</dbReference>
<dbReference type="GO" id="GO:0000976">
    <property type="term" value="F:transcription cis-regulatory region binding"/>
    <property type="evidence" value="ECO:0007669"/>
    <property type="project" value="TreeGrafter"/>
</dbReference>
<dbReference type="InterPro" id="IPR000847">
    <property type="entry name" value="LysR_HTH_N"/>
</dbReference>
<dbReference type="PANTHER" id="PTHR30126">
    <property type="entry name" value="HTH-TYPE TRANSCRIPTIONAL REGULATOR"/>
    <property type="match status" value="1"/>
</dbReference>
<keyword evidence="2" id="KW-0805">Transcription regulation</keyword>